<feature type="transmembrane region" description="Helical" evidence="1">
    <location>
        <begin position="42"/>
        <end position="59"/>
    </location>
</feature>
<feature type="transmembrane region" description="Helical" evidence="1">
    <location>
        <begin position="93"/>
        <end position="112"/>
    </location>
</feature>
<dbReference type="EMBL" id="BMDI01000001">
    <property type="protein sequence ID" value="GGI19450.1"/>
    <property type="molecule type" value="Genomic_DNA"/>
</dbReference>
<feature type="transmembrane region" description="Helical" evidence="1">
    <location>
        <begin position="66"/>
        <end position="87"/>
    </location>
</feature>
<keyword evidence="1" id="KW-0472">Membrane</keyword>
<evidence type="ECO:0000256" key="1">
    <source>
        <dbReference type="SAM" id="Phobius"/>
    </source>
</evidence>
<organism evidence="2 3">
    <name type="scientific">Oxalicibacterium faecigallinarum</name>
    <dbReference type="NCBI Taxonomy" id="573741"/>
    <lineage>
        <taxon>Bacteria</taxon>
        <taxon>Pseudomonadati</taxon>
        <taxon>Pseudomonadota</taxon>
        <taxon>Betaproteobacteria</taxon>
        <taxon>Burkholderiales</taxon>
        <taxon>Oxalobacteraceae</taxon>
        <taxon>Oxalicibacterium</taxon>
    </lineage>
</organism>
<reference evidence="3" key="1">
    <citation type="journal article" date="2019" name="Int. J. Syst. Evol. Microbiol.">
        <title>The Global Catalogue of Microorganisms (GCM) 10K type strain sequencing project: providing services to taxonomists for standard genome sequencing and annotation.</title>
        <authorList>
            <consortium name="The Broad Institute Genomics Platform"/>
            <consortium name="The Broad Institute Genome Sequencing Center for Infectious Disease"/>
            <person name="Wu L."/>
            <person name="Ma J."/>
        </authorList>
    </citation>
    <scope>NUCLEOTIDE SEQUENCE [LARGE SCALE GENOMIC DNA]</scope>
    <source>
        <strain evidence="3">CCM 2767</strain>
    </source>
</reference>
<keyword evidence="1" id="KW-1133">Transmembrane helix</keyword>
<comment type="caution">
    <text evidence="2">The sequence shown here is derived from an EMBL/GenBank/DDBJ whole genome shotgun (WGS) entry which is preliminary data.</text>
</comment>
<keyword evidence="1" id="KW-0812">Transmembrane</keyword>
<name>A0A8J3AU48_9BURK</name>
<evidence type="ECO:0000313" key="2">
    <source>
        <dbReference type="EMBL" id="GGI19450.1"/>
    </source>
</evidence>
<gene>
    <name evidence="2" type="ORF">GCM10008066_19140</name>
</gene>
<evidence type="ECO:0000313" key="3">
    <source>
        <dbReference type="Proteomes" id="UP000642180"/>
    </source>
</evidence>
<protein>
    <recommendedName>
        <fullName evidence="4">DUF3325 domain-containing protein</fullName>
    </recommendedName>
</protein>
<accession>A0A8J3AU48</accession>
<proteinExistence type="predicted"/>
<sequence>MTAPIGFLFLACSSVACWFAGSETRAGDRIRLADWLRQYGRALALVLALFQLGMSVPLIGPAQGPLLVCIAWMVIGSVFVACVNAWPQCTMQCALWAVVPGTLLLLIELKALM</sequence>
<dbReference type="Proteomes" id="UP000642180">
    <property type="component" value="Unassembled WGS sequence"/>
</dbReference>
<dbReference type="RefSeq" id="WP_188381002.1">
    <property type="nucleotide sequence ID" value="NZ_BMDI01000001.1"/>
</dbReference>
<keyword evidence="3" id="KW-1185">Reference proteome</keyword>
<evidence type="ECO:0008006" key="4">
    <source>
        <dbReference type="Google" id="ProtNLM"/>
    </source>
</evidence>
<dbReference type="AlphaFoldDB" id="A0A8J3AU48"/>